<feature type="transmembrane region" description="Helical" evidence="2">
    <location>
        <begin position="43"/>
        <end position="63"/>
    </location>
</feature>
<gene>
    <name evidence="3" type="ORF">JOE68_001183</name>
</gene>
<evidence type="ECO:0000313" key="4">
    <source>
        <dbReference type="Proteomes" id="UP001195724"/>
    </source>
</evidence>
<sequence length="74" mass="8227">MTRYRSPRPLRPSCLPAPRRHGPPRRRAAAPAPPRTRRSRLRAVGSALVKGASLVVGISNLVLDHVIPWFSRRG</sequence>
<evidence type="ECO:0000256" key="1">
    <source>
        <dbReference type="SAM" id="MobiDB-lite"/>
    </source>
</evidence>
<dbReference type="Proteomes" id="UP001195724">
    <property type="component" value="Unassembled WGS sequence"/>
</dbReference>
<organism evidence="3 4">
    <name type="scientific">Saccharothrix algeriensis</name>
    <dbReference type="NCBI Taxonomy" id="173560"/>
    <lineage>
        <taxon>Bacteria</taxon>
        <taxon>Bacillati</taxon>
        <taxon>Actinomycetota</taxon>
        <taxon>Actinomycetes</taxon>
        <taxon>Pseudonocardiales</taxon>
        <taxon>Pseudonocardiaceae</taxon>
        <taxon>Saccharothrix</taxon>
    </lineage>
</organism>
<feature type="region of interest" description="Disordered" evidence="1">
    <location>
        <begin position="1"/>
        <end position="39"/>
    </location>
</feature>
<protein>
    <submittedName>
        <fullName evidence="3">Uncharacterized protein</fullName>
    </submittedName>
</protein>
<evidence type="ECO:0000256" key="2">
    <source>
        <dbReference type="SAM" id="Phobius"/>
    </source>
</evidence>
<feature type="compositionally biased region" description="Basic residues" evidence="1">
    <location>
        <begin position="18"/>
        <end position="28"/>
    </location>
</feature>
<proteinExistence type="predicted"/>
<keyword evidence="4" id="KW-1185">Reference proteome</keyword>
<comment type="caution">
    <text evidence="3">The sequence shown here is derived from an EMBL/GenBank/DDBJ whole genome shotgun (WGS) entry which is preliminary data.</text>
</comment>
<keyword evidence="2" id="KW-1133">Transmembrane helix</keyword>
<dbReference type="EMBL" id="JAFBCL010000001">
    <property type="protein sequence ID" value="MBM7810318.1"/>
    <property type="molecule type" value="Genomic_DNA"/>
</dbReference>
<name>A0ABS2S249_9PSEU</name>
<reference evidence="3 4" key="1">
    <citation type="submission" date="2021-01" db="EMBL/GenBank/DDBJ databases">
        <title>Sequencing the genomes of 1000 actinobacteria strains.</title>
        <authorList>
            <person name="Klenk H.-P."/>
        </authorList>
    </citation>
    <scope>NUCLEOTIDE SEQUENCE [LARGE SCALE GENOMIC DNA]</scope>
    <source>
        <strain evidence="3 4">DSM 44581</strain>
    </source>
</reference>
<keyword evidence="2" id="KW-0472">Membrane</keyword>
<keyword evidence="2" id="KW-0812">Transmembrane</keyword>
<evidence type="ECO:0000313" key="3">
    <source>
        <dbReference type="EMBL" id="MBM7810318.1"/>
    </source>
</evidence>
<accession>A0ABS2S249</accession>